<dbReference type="SMART" id="SM00421">
    <property type="entry name" value="HTH_LUXR"/>
    <property type="match status" value="1"/>
</dbReference>
<comment type="caution">
    <text evidence="2">The sequence shown here is derived from an EMBL/GenBank/DDBJ whole genome shotgun (WGS) entry which is preliminary data.</text>
</comment>
<organism evidence="2 3">
    <name type="scientific">Rhizobium terricola</name>
    <dbReference type="NCBI Taxonomy" id="2728849"/>
    <lineage>
        <taxon>Bacteria</taxon>
        <taxon>Pseudomonadati</taxon>
        <taxon>Pseudomonadota</taxon>
        <taxon>Alphaproteobacteria</taxon>
        <taxon>Hyphomicrobiales</taxon>
        <taxon>Rhizobiaceae</taxon>
        <taxon>Rhizobium/Agrobacterium group</taxon>
        <taxon>Rhizobium</taxon>
    </lineage>
</organism>
<accession>A0A7Y0FWZ0</accession>
<evidence type="ECO:0000313" key="2">
    <source>
        <dbReference type="EMBL" id="NML75361.1"/>
    </source>
</evidence>
<dbReference type="RefSeq" id="WP_169592374.1">
    <property type="nucleotide sequence ID" value="NZ_JABBGK010000002.1"/>
</dbReference>
<dbReference type="SUPFAM" id="SSF46894">
    <property type="entry name" value="C-terminal effector domain of the bipartite response regulators"/>
    <property type="match status" value="1"/>
</dbReference>
<dbReference type="GO" id="GO:0003677">
    <property type="term" value="F:DNA binding"/>
    <property type="evidence" value="ECO:0007669"/>
    <property type="project" value="InterPro"/>
</dbReference>
<protein>
    <submittedName>
        <fullName evidence="2">Helix-turn-helix transcriptional regulator</fullName>
    </submittedName>
</protein>
<name>A0A7Y0FWZ0_9HYPH</name>
<gene>
    <name evidence="2" type="ORF">HHL25_14615</name>
</gene>
<feature type="domain" description="HTH luxR-type" evidence="1">
    <location>
        <begin position="10"/>
        <end position="75"/>
    </location>
</feature>
<dbReference type="Gene3D" id="1.10.10.10">
    <property type="entry name" value="Winged helix-like DNA-binding domain superfamily/Winged helix DNA-binding domain"/>
    <property type="match status" value="1"/>
</dbReference>
<dbReference type="AlphaFoldDB" id="A0A7Y0FWZ0"/>
<evidence type="ECO:0000259" key="1">
    <source>
        <dbReference type="PROSITE" id="PS50043"/>
    </source>
</evidence>
<dbReference type="Proteomes" id="UP000541470">
    <property type="component" value="Unassembled WGS sequence"/>
</dbReference>
<dbReference type="CDD" id="cd06170">
    <property type="entry name" value="LuxR_C_like"/>
    <property type="match status" value="1"/>
</dbReference>
<dbReference type="InterPro" id="IPR036388">
    <property type="entry name" value="WH-like_DNA-bd_sf"/>
</dbReference>
<proteinExistence type="predicted"/>
<dbReference type="InterPro" id="IPR016032">
    <property type="entry name" value="Sig_transdc_resp-reg_C-effctor"/>
</dbReference>
<dbReference type="EMBL" id="JABBGK010000002">
    <property type="protein sequence ID" value="NML75361.1"/>
    <property type="molecule type" value="Genomic_DNA"/>
</dbReference>
<keyword evidence="3" id="KW-1185">Reference proteome</keyword>
<dbReference type="Pfam" id="PF00196">
    <property type="entry name" value="GerE"/>
    <property type="match status" value="1"/>
</dbReference>
<dbReference type="PROSITE" id="PS50043">
    <property type="entry name" value="HTH_LUXR_2"/>
    <property type="match status" value="1"/>
</dbReference>
<reference evidence="2 3" key="1">
    <citation type="submission" date="2020-04" db="EMBL/GenBank/DDBJ databases">
        <title>Rhizobium sp. S-51 isolated from soil.</title>
        <authorList>
            <person name="Dahal R.H."/>
        </authorList>
    </citation>
    <scope>NUCLEOTIDE SEQUENCE [LARGE SCALE GENOMIC DNA]</scope>
    <source>
        <strain evidence="2 3">S-51</strain>
    </source>
</reference>
<dbReference type="GO" id="GO:0006355">
    <property type="term" value="P:regulation of DNA-templated transcription"/>
    <property type="evidence" value="ECO:0007669"/>
    <property type="project" value="InterPro"/>
</dbReference>
<sequence length="83" mass="9083">MMTSKALTGDTARSIGLNEQEMQCLTMVAEGKRTLDICNLMLLSEIEVERHLSAAEEKLGARNRMHAVSMALLMGTIGENKTS</sequence>
<dbReference type="InterPro" id="IPR000792">
    <property type="entry name" value="Tscrpt_reg_LuxR_C"/>
</dbReference>
<evidence type="ECO:0000313" key="3">
    <source>
        <dbReference type="Proteomes" id="UP000541470"/>
    </source>
</evidence>